<dbReference type="RefSeq" id="XP_016734868.1">
    <property type="nucleotide sequence ID" value="XM_016879379.2"/>
</dbReference>
<evidence type="ECO:0000256" key="1">
    <source>
        <dbReference type="SAM" id="MobiDB-lite"/>
    </source>
</evidence>
<organism evidence="2 3">
    <name type="scientific">Gossypium hirsutum</name>
    <name type="common">Upland cotton</name>
    <name type="synonym">Gossypium mexicanum</name>
    <dbReference type="NCBI Taxonomy" id="3635"/>
    <lineage>
        <taxon>Eukaryota</taxon>
        <taxon>Viridiplantae</taxon>
        <taxon>Streptophyta</taxon>
        <taxon>Embryophyta</taxon>
        <taxon>Tracheophyta</taxon>
        <taxon>Spermatophyta</taxon>
        <taxon>Magnoliopsida</taxon>
        <taxon>eudicotyledons</taxon>
        <taxon>Gunneridae</taxon>
        <taxon>Pentapetalae</taxon>
        <taxon>rosids</taxon>
        <taxon>malvids</taxon>
        <taxon>Malvales</taxon>
        <taxon>Malvaceae</taxon>
        <taxon>Malvoideae</taxon>
        <taxon>Gossypium</taxon>
    </lineage>
</organism>
<sequence>MNHPPPSPPSTPDPPPTLSGWRHARASAAKGEDIDVVAWKAASNLIFIKGTSGGLHLSHPTLVTDQRDQTAQTIFRQMPGFNCKRTVAKTILQRLLTSQAFWASRCSNQSFIVRIIGIWN</sequence>
<keyword evidence="2" id="KW-1185">Reference proteome</keyword>
<reference evidence="3" key="2">
    <citation type="submission" date="2025-08" db="UniProtKB">
        <authorList>
            <consortium name="RefSeq"/>
        </authorList>
    </citation>
    <scope>IDENTIFICATION</scope>
</reference>
<gene>
    <name evidence="3" type="primary">LOC107945396</name>
</gene>
<proteinExistence type="predicted"/>
<evidence type="ECO:0000313" key="2">
    <source>
        <dbReference type="Proteomes" id="UP000818029"/>
    </source>
</evidence>
<accession>A0A1U8NAC8</accession>
<evidence type="ECO:0000313" key="3">
    <source>
        <dbReference type="RefSeq" id="XP_016734868.1"/>
    </source>
</evidence>
<dbReference type="Proteomes" id="UP000818029">
    <property type="component" value="Chromosome D13"/>
</dbReference>
<feature type="compositionally biased region" description="Pro residues" evidence="1">
    <location>
        <begin position="1"/>
        <end position="17"/>
    </location>
</feature>
<dbReference type="GeneID" id="107945396"/>
<dbReference type="PaxDb" id="3635-A0A1U8NAC8"/>
<dbReference type="AlphaFoldDB" id="A0A1U8NAC8"/>
<name>A0A1U8NAC8_GOSHI</name>
<feature type="region of interest" description="Disordered" evidence="1">
    <location>
        <begin position="1"/>
        <end position="25"/>
    </location>
</feature>
<dbReference type="KEGG" id="ghi:107945396"/>
<protein>
    <submittedName>
        <fullName evidence="3">Uncharacterized protein</fullName>
    </submittedName>
</protein>
<reference evidence="2" key="1">
    <citation type="journal article" date="2020" name="Nat. Genet.">
        <title>Genomic diversifications of five Gossypium allopolyploid species and their impact on cotton improvement.</title>
        <authorList>
            <person name="Chen Z.J."/>
            <person name="Sreedasyam A."/>
            <person name="Ando A."/>
            <person name="Song Q."/>
            <person name="De Santiago L.M."/>
            <person name="Hulse-Kemp A.M."/>
            <person name="Ding M."/>
            <person name="Ye W."/>
            <person name="Kirkbride R.C."/>
            <person name="Jenkins J."/>
            <person name="Plott C."/>
            <person name="Lovell J."/>
            <person name="Lin Y.M."/>
            <person name="Vaughn R."/>
            <person name="Liu B."/>
            <person name="Simpson S."/>
            <person name="Scheffler B.E."/>
            <person name="Wen L."/>
            <person name="Saski C.A."/>
            <person name="Grover C.E."/>
            <person name="Hu G."/>
            <person name="Conover J.L."/>
            <person name="Carlson J.W."/>
            <person name="Shu S."/>
            <person name="Boston L.B."/>
            <person name="Williams M."/>
            <person name="Peterson D.G."/>
            <person name="McGee K."/>
            <person name="Jones D.C."/>
            <person name="Wendel J.F."/>
            <person name="Stelly D.M."/>
            <person name="Grimwood J."/>
            <person name="Schmutz J."/>
        </authorList>
    </citation>
    <scope>NUCLEOTIDE SEQUENCE [LARGE SCALE GENOMIC DNA]</scope>
    <source>
        <strain evidence="2">cv. TM-1</strain>
    </source>
</reference>